<dbReference type="CDD" id="cd08054">
    <property type="entry name" value="gp6"/>
    <property type="match status" value="1"/>
</dbReference>
<dbReference type="Gene3D" id="1.10.3230.30">
    <property type="entry name" value="Phage gp6-like head-tail connector protein"/>
    <property type="match status" value="1"/>
</dbReference>
<gene>
    <name evidence="1" type="ORF">HYG86_00345</name>
</gene>
<protein>
    <submittedName>
        <fullName evidence="1">Phage gp6-like head-tail connector protein</fullName>
    </submittedName>
</protein>
<evidence type="ECO:0000313" key="1">
    <source>
        <dbReference type="EMBL" id="QNO13333.1"/>
    </source>
</evidence>
<dbReference type="InterPro" id="IPR021146">
    <property type="entry name" value="Phage_gp6-like_head-tail"/>
</dbReference>
<proteinExistence type="predicted"/>
<dbReference type="Proteomes" id="UP000516160">
    <property type="component" value="Chromosome"/>
</dbReference>
<evidence type="ECO:0000313" key="2">
    <source>
        <dbReference type="Proteomes" id="UP000516160"/>
    </source>
</evidence>
<keyword evidence="2" id="KW-1185">Reference proteome</keyword>
<dbReference type="AlphaFoldDB" id="A0A7G9W3S1"/>
<organism evidence="1 2">
    <name type="scientific">Alkalicella caledoniensis</name>
    <dbReference type="NCBI Taxonomy" id="2731377"/>
    <lineage>
        <taxon>Bacteria</taxon>
        <taxon>Bacillati</taxon>
        <taxon>Bacillota</taxon>
        <taxon>Clostridia</taxon>
        <taxon>Eubacteriales</taxon>
        <taxon>Proteinivoracaceae</taxon>
        <taxon>Alkalicella</taxon>
    </lineage>
</organism>
<accession>A0A7G9W3S1</accession>
<sequence>MLELDEVKLYLRIDGDEEDSLITSLIEASVELCEGILRYPLTDFEEVPELVKNAVLFSIASMYEKREGEGFKTTLDVIKRLLSPYRKESW</sequence>
<dbReference type="KEGG" id="acae:HYG86_00345"/>
<dbReference type="RefSeq" id="WP_213167007.1">
    <property type="nucleotide sequence ID" value="NZ_CP058559.1"/>
</dbReference>
<dbReference type="EMBL" id="CP058559">
    <property type="protein sequence ID" value="QNO13333.1"/>
    <property type="molecule type" value="Genomic_DNA"/>
</dbReference>
<name>A0A7G9W3S1_ALKCA</name>
<dbReference type="InterPro" id="IPR006450">
    <property type="entry name" value="Phage_HK97_gp6-like"/>
</dbReference>
<reference evidence="1 2" key="1">
    <citation type="submission" date="2020-07" db="EMBL/GenBank/DDBJ databases">
        <title>Alkalicella. sp. LB2 genome.</title>
        <authorList>
            <person name="Postec A."/>
            <person name="Quemeneur M."/>
        </authorList>
    </citation>
    <scope>NUCLEOTIDE SEQUENCE [LARGE SCALE GENOMIC DNA]</scope>
    <source>
        <strain evidence="1 2">LB2</strain>
    </source>
</reference>
<dbReference type="Pfam" id="PF05135">
    <property type="entry name" value="Phage_connect_1"/>
    <property type="match status" value="1"/>
</dbReference>
<dbReference type="NCBIfam" id="TIGR01560">
    <property type="entry name" value="put_DNA_pack"/>
    <property type="match status" value="1"/>
</dbReference>